<gene>
    <name evidence="4" type="primary">ybhF</name>
    <name evidence="4" type="ORF">BWY43_00555</name>
</gene>
<evidence type="ECO:0000259" key="3">
    <source>
        <dbReference type="PROSITE" id="PS50893"/>
    </source>
</evidence>
<dbReference type="InterPro" id="IPR027417">
    <property type="entry name" value="P-loop_NTPase"/>
</dbReference>
<dbReference type="SMART" id="SM00382">
    <property type="entry name" value="AAA"/>
    <property type="match status" value="1"/>
</dbReference>
<proteinExistence type="predicted"/>
<keyword evidence="1" id="KW-0547">Nucleotide-binding</keyword>
<dbReference type="PROSITE" id="PS50893">
    <property type="entry name" value="ABC_TRANSPORTER_2"/>
    <property type="match status" value="1"/>
</dbReference>
<protein>
    <submittedName>
        <fullName evidence="4">Putative ABC transporter ATP-binding protein YbhF</fullName>
    </submittedName>
</protein>
<dbReference type="Gene3D" id="3.40.50.300">
    <property type="entry name" value="P-loop containing nucleotide triphosphate hydrolases"/>
    <property type="match status" value="1"/>
</dbReference>
<dbReference type="PANTHER" id="PTHR43613:SF1">
    <property type="entry name" value="ABC TRANSPORTER, ATP-BINDING PROTEIN"/>
    <property type="match status" value="1"/>
</dbReference>
<comment type="caution">
    <text evidence="4">The sequence shown here is derived from an EMBL/GenBank/DDBJ whole genome shotgun (WGS) entry which is preliminary data.</text>
</comment>
<evidence type="ECO:0000256" key="1">
    <source>
        <dbReference type="ARBA" id="ARBA00022741"/>
    </source>
</evidence>
<dbReference type="PANTHER" id="PTHR43613">
    <property type="entry name" value="ABC TRANSPORTER, ATP-BINDING PROTEIN"/>
    <property type="match status" value="1"/>
</dbReference>
<accession>A0A1V5SDN6</accession>
<evidence type="ECO:0000313" key="4">
    <source>
        <dbReference type="EMBL" id="OQA52311.1"/>
    </source>
</evidence>
<dbReference type="CDD" id="cd03230">
    <property type="entry name" value="ABC_DR_subfamily_A"/>
    <property type="match status" value="1"/>
</dbReference>
<reference evidence="4" key="1">
    <citation type="submission" date="2017-02" db="EMBL/GenBank/DDBJ databases">
        <title>Delving into the versatile metabolic prowess of the omnipresent phylum Bacteroidetes.</title>
        <authorList>
            <person name="Nobu M.K."/>
            <person name="Mei R."/>
            <person name="Narihiro T."/>
            <person name="Kuroda K."/>
            <person name="Liu W.-T."/>
        </authorList>
    </citation>
    <scope>NUCLEOTIDE SEQUENCE</scope>
    <source>
        <strain evidence="4">ADurb.Bin280</strain>
    </source>
</reference>
<sequence length="241" mass="26741">MANILEVKNLRKNYGNFEAVKGIDFEIGQNEIFALIGPNGAGKSTTLKMIGTILQPTGGEIYIDGVSVIKNPDEARKKISYLPEEVGAYKNLTGRGYLKLMAGLYTDNKKLQIEFVERAIEICNLKKRIDDKLGAYSKGMVRKVMLARALMSEPKLAILDEATSGLDVINAIEIRNIIIDYAKRGTTVLVSSHNMLEIEYLSNKIGIIDQGKIVENGTVGELKSKYKANNLEEVFLKIKIK</sequence>
<keyword evidence="2 4" id="KW-0067">ATP-binding</keyword>
<dbReference type="AlphaFoldDB" id="A0A1V5SDN6"/>
<dbReference type="Proteomes" id="UP000485367">
    <property type="component" value="Unassembled WGS sequence"/>
</dbReference>
<dbReference type="SUPFAM" id="SSF52540">
    <property type="entry name" value="P-loop containing nucleoside triphosphate hydrolases"/>
    <property type="match status" value="1"/>
</dbReference>
<dbReference type="GO" id="GO:0016887">
    <property type="term" value="F:ATP hydrolysis activity"/>
    <property type="evidence" value="ECO:0007669"/>
    <property type="project" value="InterPro"/>
</dbReference>
<organism evidence="4">
    <name type="scientific">candidate division WS2 bacterium ADurb.Bin280</name>
    <dbReference type="NCBI Taxonomy" id="1852829"/>
    <lineage>
        <taxon>Bacteria</taxon>
        <taxon>candidate division WS2</taxon>
    </lineage>
</organism>
<dbReference type="EMBL" id="MWBO01000036">
    <property type="protein sequence ID" value="OQA52311.1"/>
    <property type="molecule type" value="Genomic_DNA"/>
</dbReference>
<dbReference type="InterPro" id="IPR003593">
    <property type="entry name" value="AAA+_ATPase"/>
</dbReference>
<evidence type="ECO:0000256" key="2">
    <source>
        <dbReference type="ARBA" id="ARBA00022840"/>
    </source>
</evidence>
<dbReference type="InterPro" id="IPR003439">
    <property type="entry name" value="ABC_transporter-like_ATP-bd"/>
</dbReference>
<dbReference type="Pfam" id="PF00005">
    <property type="entry name" value="ABC_tran"/>
    <property type="match status" value="1"/>
</dbReference>
<name>A0A1V5SDN6_9BACT</name>
<dbReference type="GO" id="GO:0005524">
    <property type="term" value="F:ATP binding"/>
    <property type="evidence" value="ECO:0007669"/>
    <property type="project" value="UniProtKB-KW"/>
</dbReference>
<feature type="domain" description="ABC transporter" evidence="3">
    <location>
        <begin position="5"/>
        <end position="235"/>
    </location>
</feature>